<comment type="caution">
    <text evidence="1">The sequence shown here is derived from an EMBL/GenBank/DDBJ whole genome shotgun (WGS) entry which is preliminary data.</text>
</comment>
<sequence length="107" mass="11876">MPTATPDGRAGINAALVKRLIAAQFPQWSRLPVIPVPVDDWDNRTYRLGDDMTVRLPTAAGYAPAVDKECNWLPRLRRLSRAVVLRHPRAVRAEHAPNPLPDVPGQP</sequence>
<dbReference type="SUPFAM" id="SSF56112">
    <property type="entry name" value="Protein kinase-like (PK-like)"/>
    <property type="match status" value="1"/>
</dbReference>
<dbReference type="Proteomes" id="UP000660675">
    <property type="component" value="Unassembled WGS sequence"/>
</dbReference>
<keyword evidence="2" id="KW-1185">Reference proteome</keyword>
<evidence type="ECO:0000313" key="2">
    <source>
        <dbReference type="Proteomes" id="UP000660675"/>
    </source>
</evidence>
<name>A0ABQ2W931_9ACTN</name>
<evidence type="ECO:0000313" key="1">
    <source>
        <dbReference type="EMBL" id="GGV94878.1"/>
    </source>
</evidence>
<gene>
    <name evidence="1" type="ORF">GCM10015535_61190</name>
</gene>
<reference evidence="2" key="1">
    <citation type="journal article" date="2019" name="Int. J. Syst. Evol. Microbiol.">
        <title>The Global Catalogue of Microorganisms (GCM) 10K type strain sequencing project: providing services to taxonomists for standard genome sequencing and annotation.</title>
        <authorList>
            <consortium name="The Broad Institute Genomics Platform"/>
            <consortium name="The Broad Institute Genome Sequencing Center for Infectious Disease"/>
            <person name="Wu L."/>
            <person name="Ma J."/>
        </authorList>
    </citation>
    <scope>NUCLEOTIDE SEQUENCE [LARGE SCALE GENOMIC DNA]</scope>
    <source>
        <strain evidence="2">JCM 4376</strain>
    </source>
</reference>
<dbReference type="Gene3D" id="3.30.200.20">
    <property type="entry name" value="Phosphorylase Kinase, domain 1"/>
    <property type="match status" value="1"/>
</dbReference>
<evidence type="ECO:0008006" key="3">
    <source>
        <dbReference type="Google" id="ProtNLM"/>
    </source>
</evidence>
<organism evidence="1 2">
    <name type="scientific">Streptomyces gelaticus</name>
    <dbReference type="NCBI Taxonomy" id="285446"/>
    <lineage>
        <taxon>Bacteria</taxon>
        <taxon>Bacillati</taxon>
        <taxon>Actinomycetota</taxon>
        <taxon>Actinomycetes</taxon>
        <taxon>Kitasatosporales</taxon>
        <taxon>Streptomycetaceae</taxon>
        <taxon>Streptomyces</taxon>
    </lineage>
</organism>
<dbReference type="EMBL" id="BMTF01000029">
    <property type="protein sequence ID" value="GGV94878.1"/>
    <property type="molecule type" value="Genomic_DNA"/>
</dbReference>
<accession>A0ABQ2W931</accession>
<proteinExistence type="predicted"/>
<dbReference type="InterPro" id="IPR011009">
    <property type="entry name" value="Kinase-like_dom_sf"/>
</dbReference>
<protein>
    <recommendedName>
        <fullName evidence="3">Aminoglycoside phosphotransferase</fullName>
    </recommendedName>
</protein>